<evidence type="ECO:0000256" key="1">
    <source>
        <dbReference type="SAM" id="Phobius"/>
    </source>
</evidence>
<protein>
    <submittedName>
        <fullName evidence="2">Uncharacterized protein</fullName>
    </submittedName>
</protein>
<feature type="transmembrane region" description="Helical" evidence="1">
    <location>
        <begin position="6"/>
        <end position="26"/>
    </location>
</feature>
<reference evidence="2 3" key="1">
    <citation type="submission" date="2017-01" db="EMBL/GenBank/DDBJ databases">
        <title>Complete genome of Lacinutrix venerupis DOK2-8 isolated from seawater in Dokdo.</title>
        <authorList>
            <person name="Chi W.-J."/>
            <person name="Kim J.H."/>
        </authorList>
    </citation>
    <scope>NUCLEOTIDE SEQUENCE [LARGE SCALE GENOMIC DNA]</scope>
    <source>
        <strain evidence="2 3">DOK2-8</strain>
    </source>
</reference>
<keyword evidence="1" id="KW-1133">Transmembrane helix</keyword>
<sequence length="212" mass="25279">MFDDVFENLGVILLFINALLYSYSYFKNKKDKALRYFSIYLNLTFLVLSLSIVIIEYFNKTNNLFLSHFYFIFQFIFLSLFYKKFFTKTQKNWVNINFVIITVILVIQYYSNVSLFYKFNLLEILITSLPLVIYSIIHLYNSLGKPGKYMYINSAILIYLSVSTLIFILGNLINSIDRSLANNVWVLNKVFYIGYLLLILFEWRISLWKTKN</sequence>
<feature type="transmembrane region" description="Helical" evidence="1">
    <location>
        <begin position="185"/>
        <end position="203"/>
    </location>
</feature>
<keyword evidence="1" id="KW-0812">Transmembrane</keyword>
<keyword evidence="3" id="KW-1185">Reference proteome</keyword>
<evidence type="ECO:0000313" key="3">
    <source>
        <dbReference type="Proteomes" id="UP000187506"/>
    </source>
</evidence>
<dbReference type="KEGG" id="lvn:BWR22_02625"/>
<feature type="transmembrane region" description="Helical" evidence="1">
    <location>
        <begin position="64"/>
        <end position="82"/>
    </location>
</feature>
<organism evidence="2 3">
    <name type="scientific">Lacinutrix venerupis</name>
    <dbReference type="NCBI Taxonomy" id="1486034"/>
    <lineage>
        <taxon>Bacteria</taxon>
        <taxon>Pseudomonadati</taxon>
        <taxon>Bacteroidota</taxon>
        <taxon>Flavobacteriia</taxon>
        <taxon>Flavobacteriales</taxon>
        <taxon>Flavobacteriaceae</taxon>
        <taxon>Lacinutrix</taxon>
    </lineage>
</organism>
<feature type="transmembrane region" description="Helical" evidence="1">
    <location>
        <begin position="94"/>
        <end position="111"/>
    </location>
</feature>
<proteinExistence type="predicted"/>
<evidence type="ECO:0000313" key="2">
    <source>
        <dbReference type="EMBL" id="APY01446.1"/>
    </source>
</evidence>
<name>A0AAC9LM96_9FLAO</name>
<keyword evidence="1" id="KW-0472">Membrane</keyword>
<feature type="transmembrane region" description="Helical" evidence="1">
    <location>
        <begin position="149"/>
        <end position="173"/>
    </location>
</feature>
<accession>A0AAC9LM96</accession>
<dbReference type="Proteomes" id="UP000187506">
    <property type="component" value="Chromosome"/>
</dbReference>
<dbReference type="AlphaFoldDB" id="A0AAC9LM96"/>
<feature type="transmembrane region" description="Helical" evidence="1">
    <location>
        <begin position="38"/>
        <end position="58"/>
    </location>
</feature>
<dbReference type="EMBL" id="CP019352">
    <property type="protein sequence ID" value="APY01446.1"/>
    <property type="molecule type" value="Genomic_DNA"/>
</dbReference>
<gene>
    <name evidence="2" type="ORF">BWR22_02625</name>
</gene>
<feature type="transmembrane region" description="Helical" evidence="1">
    <location>
        <begin position="117"/>
        <end position="137"/>
    </location>
</feature>